<evidence type="ECO:0000256" key="3">
    <source>
        <dbReference type="ARBA" id="ARBA00023295"/>
    </source>
</evidence>
<dbReference type="InterPro" id="IPR017853">
    <property type="entry name" value="GH"/>
</dbReference>
<keyword evidence="2 4" id="KW-0378">Hydrolase</keyword>
<dbReference type="GO" id="GO:0004553">
    <property type="term" value="F:hydrolase activity, hydrolyzing O-glycosyl compounds"/>
    <property type="evidence" value="ECO:0007669"/>
    <property type="project" value="InterPro"/>
</dbReference>
<name>A0A9W6ZP44_9STRA</name>
<evidence type="ECO:0008006" key="9">
    <source>
        <dbReference type="Google" id="ProtNLM"/>
    </source>
</evidence>
<evidence type="ECO:0000259" key="5">
    <source>
        <dbReference type="Pfam" id="PF00150"/>
    </source>
</evidence>
<evidence type="ECO:0000256" key="2">
    <source>
        <dbReference type="ARBA" id="ARBA00022801"/>
    </source>
</evidence>
<dbReference type="OrthoDB" id="187430at2759"/>
<sequence>MSLSPITLGAQHTFLDALNRTVIFHGTNAVTKGPPWFPVYDQFETDISMSENDFAWMQKLGLNVLRLGVMWPGVEPTEGTYDEEYLDNIDNIVKLAASYGVYTLLDMHQDGLSEFFCGEGIPTWAVRHTESFKDKHGYPFPFDSPMEGDDFYEEPKLNNAKIPTKTACSTKKQGPGWHEPTMASADGYQAFWTNVDGMLEKWGDMWAHVAERFSNRPEVLGIELINEPFAGDLYHHPLLMVPRPNPLNADAVNLQPAYDIVASKIREADSDRLIFFDGVTWGDLGAGFTSTPNGDSKSVLGFHYYAPPQLDPTAGHAAFQFKAQKRIAQKLKSGMFLTETSQPDGNNVKFCSKGGIGDAADESLTSWAGWEWKSFCREEEGSDSQVGSWGACKTGYSSNWPGDEPTEAFQESNGRSYAQFVAGDVKAMRYDVDSKEFHLKYEVTAESSFAASTEIYCRPDHYPDGVKVNIEGSAVGVWNEDIRRVVVNVSEGAAVGDVVEVLITNGP</sequence>
<proteinExistence type="inferred from homology"/>
<dbReference type="InterPro" id="IPR013780">
    <property type="entry name" value="Glyco_hydro_b"/>
</dbReference>
<organism evidence="7 8">
    <name type="scientific">Triparma strigata</name>
    <dbReference type="NCBI Taxonomy" id="1606541"/>
    <lineage>
        <taxon>Eukaryota</taxon>
        <taxon>Sar</taxon>
        <taxon>Stramenopiles</taxon>
        <taxon>Ochrophyta</taxon>
        <taxon>Bolidophyceae</taxon>
        <taxon>Parmales</taxon>
        <taxon>Triparmaceae</taxon>
        <taxon>Triparma</taxon>
    </lineage>
</organism>
<accession>A0A9W6ZP44</accession>
<dbReference type="Proteomes" id="UP001165085">
    <property type="component" value="Unassembled WGS sequence"/>
</dbReference>
<dbReference type="GO" id="GO:0000272">
    <property type="term" value="P:polysaccharide catabolic process"/>
    <property type="evidence" value="ECO:0007669"/>
    <property type="project" value="InterPro"/>
</dbReference>
<comment type="caution">
    <text evidence="7">The sequence shown here is derived from an EMBL/GenBank/DDBJ whole genome shotgun (WGS) entry which is preliminary data.</text>
</comment>
<evidence type="ECO:0000256" key="1">
    <source>
        <dbReference type="ARBA" id="ARBA00005641"/>
    </source>
</evidence>
<dbReference type="InterPro" id="IPR041036">
    <property type="entry name" value="GH5_C"/>
</dbReference>
<keyword evidence="8" id="KW-1185">Reference proteome</keyword>
<dbReference type="InterPro" id="IPR001547">
    <property type="entry name" value="Glyco_hydro_5"/>
</dbReference>
<evidence type="ECO:0000259" key="6">
    <source>
        <dbReference type="Pfam" id="PF18564"/>
    </source>
</evidence>
<dbReference type="GO" id="GO:1901136">
    <property type="term" value="P:carbohydrate derivative catabolic process"/>
    <property type="evidence" value="ECO:0007669"/>
    <property type="project" value="UniProtKB-ARBA"/>
</dbReference>
<comment type="similarity">
    <text evidence="1 4">Belongs to the glycosyl hydrolase 5 (cellulase A) family.</text>
</comment>
<dbReference type="InterPro" id="IPR052066">
    <property type="entry name" value="Glycosphingolipid_Hydrolases"/>
</dbReference>
<evidence type="ECO:0000256" key="4">
    <source>
        <dbReference type="RuleBase" id="RU361153"/>
    </source>
</evidence>
<protein>
    <recommendedName>
        <fullName evidence="9">Endoglycoceramidase</fullName>
    </recommendedName>
</protein>
<dbReference type="PANTHER" id="PTHR31308:SF3">
    <property type="entry name" value="ENDOGLYCOCERAMIDASE"/>
    <property type="match status" value="1"/>
</dbReference>
<reference evidence="8" key="1">
    <citation type="journal article" date="2023" name="Commun. Biol.">
        <title>Genome analysis of Parmales, the sister group of diatoms, reveals the evolutionary specialization of diatoms from phago-mixotrophs to photoautotrophs.</title>
        <authorList>
            <person name="Ban H."/>
            <person name="Sato S."/>
            <person name="Yoshikawa S."/>
            <person name="Yamada K."/>
            <person name="Nakamura Y."/>
            <person name="Ichinomiya M."/>
            <person name="Sato N."/>
            <person name="Blanc-Mathieu R."/>
            <person name="Endo H."/>
            <person name="Kuwata A."/>
            <person name="Ogata H."/>
        </authorList>
    </citation>
    <scope>NUCLEOTIDE SEQUENCE [LARGE SCALE GENOMIC DNA]</scope>
    <source>
        <strain evidence="8">NIES 3701</strain>
    </source>
</reference>
<evidence type="ECO:0000313" key="8">
    <source>
        <dbReference type="Proteomes" id="UP001165085"/>
    </source>
</evidence>
<dbReference type="EMBL" id="BRXY01000040">
    <property type="protein sequence ID" value="GMH56601.1"/>
    <property type="molecule type" value="Genomic_DNA"/>
</dbReference>
<dbReference type="AlphaFoldDB" id="A0A9W6ZP44"/>
<keyword evidence="3 4" id="KW-0326">Glycosidase</keyword>
<evidence type="ECO:0000313" key="7">
    <source>
        <dbReference type="EMBL" id="GMH56601.1"/>
    </source>
</evidence>
<dbReference type="SUPFAM" id="SSF51445">
    <property type="entry name" value="(Trans)glycosidases"/>
    <property type="match status" value="1"/>
</dbReference>
<dbReference type="Gene3D" id="3.20.20.80">
    <property type="entry name" value="Glycosidases"/>
    <property type="match status" value="1"/>
</dbReference>
<dbReference type="GO" id="GO:0016042">
    <property type="term" value="P:lipid catabolic process"/>
    <property type="evidence" value="ECO:0007669"/>
    <property type="project" value="UniProtKB-ARBA"/>
</dbReference>
<gene>
    <name evidence="7" type="ORF">TrST_g9057</name>
</gene>
<dbReference type="Gene3D" id="2.60.40.1180">
    <property type="entry name" value="Golgi alpha-mannosidase II"/>
    <property type="match status" value="1"/>
</dbReference>
<feature type="domain" description="Glycoside hydrolase family 5 C-terminal" evidence="6">
    <location>
        <begin position="415"/>
        <end position="498"/>
    </location>
</feature>
<dbReference type="Pfam" id="PF00150">
    <property type="entry name" value="Cellulase"/>
    <property type="match status" value="1"/>
</dbReference>
<dbReference type="PANTHER" id="PTHR31308">
    <property type="match status" value="1"/>
</dbReference>
<dbReference type="Pfam" id="PF18564">
    <property type="entry name" value="Glyco_hydro_5_C"/>
    <property type="match status" value="1"/>
</dbReference>
<feature type="domain" description="Glycoside hydrolase family 5" evidence="5">
    <location>
        <begin position="51"/>
        <end position="374"/>
    </location>
</feature>